<keyword evidence="2" id="KW-1133">Transmembrane helix</keyword>
<feature type="compositionally biased region" description="Basic and acidic residues" evidence="1">
    <location>
        <begin position="94"/>
        <end position="107"/>
    </location>
</feature>
<dbReference type="EMBL" id="CP040396">
    <property type="protein sequence ID" value="QCT02448.1"/>
    <property type="molecule type" value="Genomic_DNA"/>
</dbReference>
<feature type="region of interest" description="Disordered" evidence="1">
    <location>
        <begin position="47"/>
        <end position="107"/>
    </location>
</feature>
<name>A0A4P8XJA8_9BACL</name>
<feature type="transmembrane region" description="Helical" evidence="2">
    <location>
        <begin position="7"/>
        <end position="24"/>
    </location>
</feature>
<protein>
    <submittedName>
        <fullName evidence="3">Uncharacterized protein</fullName>
    </submittedName>
</protein>
<evidence type="ECO:0000256" key="1">
    <source>
        <dbReference type="SAM" id="MobiDB-lite"/>
    </source>
</evidence>
<sequence length="107" mass="12274">MYRLRTQKIILGIFITLAAVGLLLNLQHYYIPLIIVAVVFLLYKFPPGTRRRPKVKPSRKTQAKIKAARTAGMKAEPSQSSRKKRYPFQVIEGSKGKSDDEDMPKYH</sequence>
<keyword evidence="2" id="KW-0812">Transmembrane</keyword>
<dbReference type="OrthoDB" id="2660621at2"/>
<dbReference type="Proteomes" id="UP000300879">
    <property type="component" value="Chromosome"/>
</dbReference>
<feature type="compositionally biased region" description="Basic residues" evidence="1">
    <location>
        <begin position="49"/>
        <end position="67"/>
    </location>
</feature>
<organism evidence="3 4">
    <name type="scientific">Paenibacillus algicola</name>
    <dbReference type="NCBI Taxonomy" id="2565926"/>
    <lineage>
        <taxon>Bacteria</taxon>
        <taxon>Bacillati</taxon>
        <taxon>Bacillota</taxon>
        <taxon>Bacilli</taxon>
        <taxon>Bacillales</taxon>
        <taxon>Paenibacillaceae</taxon>
        <taxon>Paenibacillus</taxon>
    </lineage>
</organism>
<keyword evidence="2" id="KW-0472">Membrane</keyword>
<gene>
    <name evidence="3" type="ORF">E6C60_1733</name>
</gene>
<proteinExistence type="predicted"/>
<evidence type="ECO:0000313" key="3">
    <source>
        <dbReference type="EMBL" id="QCT02448.1"/>
    </source>
</evidence>
<keyword evidence="4" id="KW-1185">Reference proteome</keyword>
<dbReference type="KEGG" id="palo:E6C60_1733"/>
<dbReference type="AlphaFoldDB" id="A0A4P8XJA8"/>
<reference evidence="3 4" key="1">
    <citation type="submission" date="2019-05" db="EMBL/GenBank/DDBJ databases">
        <authorList>
            <person name="Chen C."/>
        </authorList>
    </citation>
    <scope>NUCLEOTIDE SEQUENCE [LARGE SCALE GENOMIC DNA]</scope>
    <source>
        <strain evidence="3 4">HB172198</strain>
    </source>
</reference>
<evidence type="ECO:0000313" key="4">
    <source>
        <dbReference type="Proteomes" id="UP000300879"/>
    </source>
</evidence>
<evidence type="ECO:0000256" key="2">
    <source>
        <dbReference type="SAM" id="Phobius"/>
    </source>
</evidence>
<accession>A0A4P8XJA8</accession>